<dbReference type="AlphaFoldDB" id="A0A9D3Y5U3"/>
<evidence type="ECO:0000313" key="3">
    <source>
        <dbReference type="Proteomes" id="UP000828390"/>
    </source>
</evidence>
<reference evidence="2" key="2">
    <citation type="submission" date="2020-11" db="EMBL/GenBank/DDBJ databases">
        <authorList>
            <person name="McCartney M.A."/>
            <person name="Auch B."/>
            <person name="Kono T."/>
            <person name="Mallez S."/>
            <person name="Becker A."/>
            <person name="Gohl D.M."/>
            <person name="Silverstein K.A.T."/>
            <person name="Koren S."/>
            <person name="Bechman K.B."/>
            <person name="Herman A."/>
            <person name="Abrahante J.E."/>
            <person name="Garbe J."/>
        </authorList>
    </citation>
    <scope>NUCLEOTIDE SEQUENCE</scope>
    <source>
        <strain evidence="2">Duluth1</strain>
        <tissue evidence="2">Whole animal</tissue>
    </source>
</reference>
<gene>
    <name evidence="2" type="ORF">DPMN_081863</name>
</gene>
<proteinExistence type="predicted"/>
<dbReference type="EMBL" id="JAIWYP010000016">
    <property type="protein sequence ID" value="KAH3694423.1"/>
    <property type="molecule type" value="Genomic_DNA"/>
</dbReference>
<keyword evidence="1" id="KW-1133">Transmembrane helix</keyword>
<keyword evidence="1" id="KW-0812">Transmembrane</keyword>
<sequence length="91" mass="10692">MELKHGVIDCPVDSDAWNALPRSSRCNGMFHMHVELWMGNMLPTESLQRRAVRCTIFEISVGLGFLLFWLMARCFIFIRYLITRPGRRFNN</sequence>
<dbReference type="Proteomes" id="UP000828390">
    <property type="component" value="Unassembled WGS sequence"/>
</dbReference>
<name>A0A9D3Y5U3_DREPO</name>
<reference evidence="2" key="1">
    <citation type="journal article" date="2019" name="bioRxiv">
        <title>The Genome of the Zebra Mussel, Dreissena polymorpha: A Resource for Invasive Species Research.</title>
        <authorList>
            <person name="McCartney M.A."/>
            <person name="Auch B."/>
            <person name="Kono T."/>
            <person name="Mallez S."/>
            <person name="Zhang Y."/>
            <person name="Obille A."/>
            <person name="Becker A."/>
            <person name="Abrahante J.E."/>
            <person name="Garbe J."/>
            <person name="Badalamenti J.P."/>
            <person name="Herman A."/>
            <person name="Mangelson H."/>
            <person name="Liachko I."/>
            <person name="Sullivan S."/>
            <person name="Sone E.D."/>
            <person name="Koren S."/>
            <person name="Silverstein K.A.T."/>
            <person name="Beckman K.B."/>
            <person name="Gohl D.M."/>
        </authorList>
    </citation>
    <scope>NUCLEOTIDE SEQUENCE</scope>
    <source>
        <strain evidence="2">Duluth1</strain>
        <tissue evidence="2">Whole animal</tissue>
    </source>
</reference>
<keyword evidence="3" id="KW-1185">Reference proteome</keyword>
<feature type="transmembrane region" description="Helical" evidence="1">
    <location>
        <begin position="59"/>
        <end position="82"/>
    </location>
</feature>
<evidence type="ECO:0000313" key="2">
    <source>
        <dbReference type="EMBL" id="KAH3694423.1"/>
    </source>
</evidence>
<evidence type="ECO:0000256" key="1">
    <source>
        <dbReference type="SAM" id="Phobius"/>
    </source>
</evidence>
<comment type="caution">
    <text evidence="2">The sequence shown here is derived from an EMBL/GenBank/DDBJ whole genome shotgun (WGS) entry which is preliminary data.</text>
</comment>
<keyword evidence="1" id="KW-0472">Membrane</keyword>
<accession>A0A9D3Y5U3</accession>
<protein>
    <submittedName>
        <fullName evidence="2">Uncharacterized protein</fullName>
    </submittedName>
</protein>
<organism evidence="2 3">
    <name type="scientific">Dreissena polymorpha</name>
    <name type="common">Zebra mussel</name>
    <name type="synonym">Mytilus polymorpha</name>
    <dbReference type="NCBI Taxonomy" id="45954"/>
    <lineage>
        <taxon>Eukaryota</taxon>
        <taxon>Metazoa</taxon>
        <taxon>Spiralia</taxon>
        <taxon>Lophotrochozoa</taxon>
        <taxon>Mollusca</taxon>
        <taxon>Bivalvia</taxon>
        <taxon>Autobranchia</taxon>
        <taxon>Heteroconchia</taxon>
        <taxon>Euheterodonta</taxon>
        <taxon>Imparidentia</taxon>
        <taxon>Neoheterodontei</taxon>
        <taxon>Myida</taxon>
        <taxon>Dreissenoidea</taxon>
        <taxon>Dreissenidae</taxon>
        <taxon>Dreissena</taxon>
    </lineage>
</organism>